<dbReference type="InterPro" id="IPR036397">
    <property type="entry name" value="RNaseH_sf"/>
</dbReference>
<dbReference type="InterPro" id="IPR052709">
    <property type="entry name" value="Transposase-MT_Hybrid"/>
</dbReference>
<dbReference type="Proteomes" id="UP000669903">
    <property type="component" value="Unassembled WGS sequence"/>
</dbReference>
<dbReference type="PANTHER" id="PTHR46060">
    <property type="entry name" value="MARINER MOS1 TRANSPOSASE-LIKE PROTEIN"/>
    <property type="match status" value="1"/>
</dbReference>
<dbReference type="Gene3D" id="3.30.420.10">
    <property type="entry name" value="Ribonuclease H-like superfamily/Ribonuclease H"/>
    <property type="match status" value="1"/>
</dbReference>
<organism evidence="1 2">
    <name type="scientific">Acromyrmex charruanus</name>
    <dbReference type="NCBI Taxonomy" id="2715315"/>
    <lineage>
        <taxon>Eukaryota</taxon>
        <taxon>Metazoa</taxon>
        <taxon>Ecdysozoa</taxon>
        <taxon>Arthropoda</taxon>
        <taxon>Hexapoda</taxon>
        <taxon>Insecta</taxon>
        <taxon>Pterygota</taxon>
        <taxon>Neoptera</taxon>
        <taxon>Endopterygota</taxon>
        <taxon>Hymenoptera</taxon>
        <taxon>Apocrita</taxon>
        <taxon>Aculeata</taxon>
        <taxon>Formicoidea</taxon>
        <taxon>Formicidae</taxon>
        <taxon>Myrmicinae</taxon>
        <taxon>Acromyrmex</taxon>
    </lineage>
</organism>
<reference evidence="1" key="1">
    <citation type="submission" date="2020-03" db="EMBL/GenBank/DDBJ databases">
        <title>Relaxed selection underlies rapid genomic changes in the transitions from sociality to social parasitism in ants.</title>
        <authorList>
            <person name="Bi X."/>
        </authorList>
    </citation>
    <scope>NUCLEOTIDE SEQUENCE</scope>
    <source>
        <strain evidence="1">BGI-DK2014a</strain>
        <tissue evidence="1">Whole body</tissue>
    </source>
</reference>
<gene>
    <name evidence="1" type="primary">Setmar_154</name>
    <name evidence="1" type="ORF">G6Z76_0008531</name>
</gene>
<dbReference type="EMBL" id="JAANIC010002102">
    <property type="protein sequence ID" value="KAG5345811.1"/>
    <property type="molecule type" value="Genomic_DNA"/>
</dbReference>
<name>A0A836FER7_9HYME</name>
<accession>A0A836FER7</accession>
<keyword evidence="2" id="KW-1185">Reference proteome</keyword>
<dbReference type="PANTHER" id="PTHR46060:SF1">
    <property type="entry name" value="MARINER MOS1 TRANSPOSASE-LIKE PROTEIN"/>
    <property type="match status" value="1"/>
</dbReference>
<feature type="non-terminal residue" evidence="1">
    <location>
        <position position="1"/>
    </location>
</feature>
<proteinExistence type="predicted"/>
<keyword evidence="1" id="KW-0808">Transferase</keyword>
<sequence length="312" mass="36880">CNMDQTERESLIAQAAQLNTREEFLAWEERWDNFIESLEAQSCVKRPRLSLIARITRLESLKDSPRQFLENVKKIVTERVRDVIQKHGNKARQCKVGRKALLDRFNNILKKKPHLAKKKMLFYQDNVRVLTCPAPMAKVNEFRYELLSHPAYSPDLAPCDYFLFPNLKKCLEKLASYLDKDKLKITQLEFFNLSAEDFDLLTRKDIFPYEYVDCVEKLEDTCLPPCKSFYSSLTGDTVSENDYTHAMNVWQRFSIRTLDEYSDLYLKTDVLLADIFENFRTVMDLIPYVILPFYVGRDIETYSCQFRTSYRR</sequence>
<evidence type="ECO:0000313" key="1">
    <source>
        <dbReference type="EMBL" id="KAG5345811.1"/>
    </source>
</evidence>
<feature type="non-terminal residue" evidence="1">
    <location>
        <position position="312"/>
    </location>
</feature>
<protein>
    <submittedName>
        <fullName evidence="1">SETMR methyltransferase</fullName>
    </submittedName>
</protein>
<dbReference type="GO" id="GO:0008168">
    <property type="term" value="F:methyltransferase activity"/>
    <property type="evidence" value="ECO:0007669"/>
    <property type="project" value="UniProtKB-KW"/>
</dbReference>
<keyword evidence="1" id="KW-0489">Methyltransferase</keyword>
<dbReference type="AlphaFoldDB" id="A0A836FER7"/>
<evidence type="ECO:0000313" key="2">
    <source>
        <dbReference type="Proteomes" id="UP000669903"/>
    </source>
</evidence>
<dbReference type="GO" id="GO:0003676">
    <property type="term" value="F:nucleic acid binding"/>
    <property type="evidence" value="ECO:0007669"/>
    <property type="project" value="InterPro"/>
</dbReference>
<dbReference type="GO" id="GO:0032259">
    <property type="term" value="P:methylation"/>
    <property type="evidence" value="ECO:0007669"/>
    <property type="project" value="UniProtKB-KW"/>
</dbReference>
<comment type="caution">
    <text evidence="1">The sequence shown here is derived from an EMBL/GenBank/DDBJ whole genome shotgun (WGS) entry which is preliminary data.</text>
</comment>